<feature type="region of interest" description="Disordered" evidence="1">
    <location>
        <begin position="85"/>
        <end position="118"/>
    </location>
</feature>
<sequence>MAYGPLALHILGTLLVLTQPVFDSPGGIVYDIQHGLASGPLKPPVMAKGGFWHHGWFMALCQVSGLACFIGASIWSMRIHEDADDCGGAECPGEEGRPLHEKQAAGDSTVYSTTATAA</sequence>
<dbReference type="EMBL" id="HBGE01102388">
    <property type="protein sequence ID" value="CAD9184259.1"/>
    <property type="molecule type" value="Transcribed_RNA"/>
</dbReference>
<feature type="chain" id="PRO_5030945113" evidence="3">
    <location>
        <begin position="24"/>
        <end position="118"/>
    </location>
</feature>
<keyword evidence="2" id="KW-0812">Transmembrane</keyword>
<reference evidence="4" key="1">
    <citation type="submission" date="2021-01" db="EMBL/GenBank/DDBJ databases">
        <authorList>
            <person name="Corre E."/>
            <person name="Pelletier E."/>
            <person name="Niang G."/>
            <person name="Scheremetjew M."/>
            <person name="Finn R."/>
            <person name="Kale V."/>
            <person name="Holt S."/>
            <person name="Cochrane G."/>
            <person name="Meng A."/>
            <person name="Brown T."/>
            <person name="Cohen L."/>
        </authorList>
    </citation>
    <scope>NUCLEOTIDE SEQUENCE</scope>
    <source>
        <strain evidence="4">OF101</strain>
    </source>
</reference>
<proteinExistence type="predicted"/>
<accession>A0A7S1S486</accession>
<evidence type="ECO:0000256" key="1">
    <source>
        <dbReference type="SAM" id="MobiDB-lite"/>
    </source>
</evidence>
<protein>
    <submittedName>
        <fullName evidence="4">Uncharacterized protein</fullName>
    </submittedName>
</protein>
<gene>
    <name evidence="4" type="ORF">ACAT0790_LOCUS61031</name>
</gene>
<dbReference type="AlphaFoldDB" id="A0A7S1S486"/>
<feature type="compositionally biased region" description="Polar residues" evidence="1">
    <location>
        <begin position="109"/>
        <end position="118"/>
    </location>
</feature>
<evidence type="ECO:0000256" key="2">
    <source>
        <dbReference type="SAM" id="Phobius"/>
    </source>
</evidence>
<feature type="signal peptide" evidence="3">
    <location>
        <begin position="1"/>
        <end position="23"/>
    </location>
</feature>
<organism evidence="4">
    <name type="scientific">Alexandrium catenella</name>
    <name type="common">Red tide dinoflagellate</name>
    <name type="synonym">Gonyaulax catenella</name>
    <dbReference type="NCBI Taxonomy" id="2925"/>
    <lineage>
        <taxon>Eukaryota</taxon>
        <taxon>Sar</taxon>
        <taxon>Alveolata</taxon>
        <taxon>Dinophyceae</taxon>
        <taxon>Gonyaulacales</taxon>
        <taxon>Pyrocystaceae</taxon>
        <taxon>Alexandrium</taxon>
    </lineage>
</organism>
<evidence type="ECO:0000313" key="4">
    <source>
        <dbReference type="EMBL" id="CAD9184259.1"/>
    </source>
</evidence>
<name>A0A7S1S486_ALECA</name>
<keyword evidence="2" id="KW-0472">Membrane</keyword>
<feature type="compositionally biased region" description="Basic and acidic residues" evidence="1">
    <location>
        <begin position="94"/>
        <end position="104"/>
    </location>
</feature>
<evidence type="ECO:0000256" key="3">
    <source>
        <dbReference type="SAM" id="SignalP"/>
    </source>
</evidence>
<keyword evidence="2" id="KW-1133">Transmembrane helix</keyword>
<feature type="transmembrane region" description="Helical" evidence="2">
    <location>
        <begin position="56"/>
        <end position="75"/>
    </location>
</feature>
<keyword evidence="3" id="KW-0732">Signal</keyword>